<evidence type="ECO:0000313" key="3">
    <source>
        <dbReference type="Proteomes" id="UP000184529"/>
    </source>
</evidence>
<proteinExistence type="inferred from homology"/>
<sequence>MYVEMSFSRYFGGNNVEVYALVGPSGTGKSFRAIATAHECGAELIIDDGLLIKGNRILGGISAKRQSTRIGAIKAALFMDEEHARQARAVLEKVKPSRVLILGTSVGMVEKIAARLGLPPVSRIISIEEIASPREIRQALTMRARYSKHVIPAPTVEVKKRFPDIFADSLRIFLGRKGPQGKRSWLEQSVVRPTFTYYGKLTITTSALVAIVSRAAEEVPGVKSAGRVTVQRYVDGVVIEVHPVLYYGCVLNQVGREIQVAVKRRVEEMTGLMVKSVNILVRELSFPRGKEPV</sequence>
<gene>
    <name evidence="2" type="ORF">SAMN02745219_00945</name>
</gene>
<dbReference type="Gene3D" id="3.40.50.300">
    <property type="entry name" value="P-loop containing nucleotide triphosphate hydrolases"/>
    <property type="match status" value="1"/>
</dbReference>
<protein>
    <submittedName>
        <fullName evidence="2">Uncharacterized conserved protein YloU, alkaline shock protein (Asp23) family</fullName>
    </submittedName>
</protein>
<reference evidence="3" key="1">
    <citation type="submission" date="2016-11" db="EMBL/GenBank/DDBJ databases">
        <authorList>
            <person name="Varghese N."/>
            <person name="Submissions S."/>
        </authorList>
    </citation>
    <scope>NUCLEOTIDE SEQUENCE [LARGE SCALE GENOMIC DNA]</scope>
    <source>
        <strain evidence="3">DSM 16057</strain>
    </source>
</reference>
<dbReference type="Proteomes" id="UP000184529">
    <property type="component" value="Unassembled WGS sequence"/>
</dbReference>
<organism evidence="2 3">
    <name type="scientific">Desulfofundulus thermosubterraneus DSM 16057</name>
    <dbReference type="NCBI Taxonomy" id="1121432"/>
    <lineage>
        <taxon>Bacteria</taxon>
        <taxon>Bacillati</taxon>
        <taxon>Bacillota</taxon>
        <taxon>Clostridia</taxon>
        <taxon>Eubacteriales</taxon>
        <taxon>Peptococcaceae</taxon>
        <taxon>Desulfofundulus</taxon>
    </lineage>
</organism>
<dbReference type="OrthoDB" id="5429664at2"/>
<comment type="similarity">
    <text evidence="1">Belongs to the asp23 family.</text>
</comment>
<dbReference type="AlphaFoldDB" id="A0A1M6DKB0"/>
<dbReference type="SUPFAM" id="SSF52540">
    <property type="entry name" value="P-loop containing nucleoside triphosphate hydrolases"/>
    <property type="match status" value="1"/>
</dbReference>
<name>A0A1M6DKB0_9FIRM</name>
<dbReference type="STRING" id="1121432.SAMN02745219_00945"/>
<dbReference type="InterPro" id="IPR027417">
    <property type="entry name" value="P-loop_NTPase"/>
</dbReference>
<accession>A0A1M6DKB0</accession>
<dbReference type="Pfam" id="PF03780">
    <property type="entry name" value="Asp23"/>
    <property type="match status" value="1"/>
</dbReference>
<evidence type="ECO:0000313" key="2">
    <source>
        <dbReference type="EMBL" id="SHI73553.1"/>
    </source>
</evidence>
<evidence type="ECO:0000256" key="1">
    <source>
        <dbReference type="ARBA" id="ARBA00005721"/>
    </source>
</evidence>
<keyword evidence="3" id="KW-1185">Reference proteome</keyword>
<dbReference type="InterPro" id="IPR005531">
    <property type="entry name" value="Asp23"/>
</dbReference>
<dbReference type="EMBL" id="FQZM01000010">
    <property type="protein sequence ID" value="SHI73553.1"/>
    <property type="molecule type" value="Genomic_DNA"/>
</dbReference>